<dbReference type="CDD" id="cd03230">
    <property type="entry name" value="ABC_DR_subfamily_A"/>
    <property type="match status" value="1"/>
</dbReference>
<evidence type="ECO:0000313" key="6">
    <source>
        <dbReference type="Proteomes" id="UP000267250"/>
    </source>
</evidence>
<evidence type="ECO:0000256" key="3">
    <source>
        <dbReference type="ARBA" id="ARBA00022840"/>
    </source>
</evidence>
<dbReference type="GO" id="GO:0016887">
    <property type="term" value="F:ATP hydrolysis activity"/>
    <property type="evidence" value="ECO:0007669"/>
    <property type="project" value="InterPro"/>
</dbReference>
<name>A0A3S9T324_9FIRM</name>
<dbReference type="InterPro" id="IPR003439">
    <property type="entry name" value="ABC_transporter-like_ATP-bd"/>
</dbReference>
<feature type="domain" description="ABC transporter" evidence="4">
    <location>
        <begin position="2"/>
        <end position="231"/>
    </location>
</feature>
<dbReference type="InterPro" id="IPR003593">
    <property type="entry name" value="AAA+_ATPase"/>
</dbReference>
<protein>
    <recommendedName>
        <fullName evidence="4">ABC transporter domain-containing protein</fullName>
    </recommendedName>
</protein>
<evidence type="ECO:0000313" key="5">
    <source>
        <dbReference type="EMBL" id="AZR74948.1"/>
    </source>
</evidence>
<dbReference type="PROSITE" id="PS50893">
    <property type="entry name" value="ABC_TRANSPORTER_2"/>
    <property type="match status" value="1"/>
</dbReference>
<keyword evidence="3" id="KW-0067">ATP-binding</keyword>
<keyword evidence="1" id="KW-0813">Transport</keyword>
<dbReference type="Proteomes" id="UP000267250">
    <property type="component" value="Chromosome"/>
</dbReference>
<dbReference type="EMBL" id="CP016379">
    <property type="protein sequence ID" value="AZR74948.1"/>
    <property type="molecule type" value="Genomic_DNA"/>
</dbReference>
<accession>A0A3S9T324</accession>
<dbReference type="KEGG" id="aft:BBF96_14345"/>
<dbReference type="SUPFAM" id="SSF52540">
    <property type="entry name" value="P-loop containing nucleoside triphosphate hydrolases"/>
    <property type="match status" value="1"/>
</dbReference>
<gene>
    <name evidence="5" type="ORF">BBF96_14345</name>
</gene>
<dbReference type="PANTHER" id="PTHR42939:SF5">
    <property type="entry name" value="ABC-TYPE TRANSPORTER ATP-BINDING PROTEIN ECSA"/>
    <property type="match status" value="1"/>
</dbReference>
<dbReference type="GO" id="GO:0005524">
    <property type="term" value="F:ATP binding"/>
    <property type="evidence" value="ECO:0007669"/>
    <property type="project" value="UniProtKB-KW"/>
</dbReference>
<proteinExistence type="predicted"/>
<keyword evidence="6" id="KW-1185">Reference proteome</keyword>
<dbReference type="Pfam" id="PF00005">
    <property type="entry name" value="ABC_tran"/>
    <property type="match status" value="1"/>
</dbReference>
<dbReference type="InterPro" id="IPR027417">
    <property type="entry name" value="P-loop_NTPase"/>
</dbReference>
<keyword evidence="2" id="KW-0547">Nucleotide-binding</keyword>
<dbReference type="SMART" id="SM00382">
    <property type="entry name" value="AAA"/>
    <property type="match status" value="1"/>
</dbReference>
<sequence>MLQVNNLTKIYDTKKVLKEVSFEVKCGEIVGLIGPNGAGKTTIIQSILGLIERDQGDIYYNGQILKKQQEIATHISYIPEQPVYYEDLTVEEHLQFIAMLFKIPQNEYQKRKEFIVDYLNLKEHLKKFPDQLSKGTKQKFMISCGFIREFDLMVADEPFSGLDPAALKNLKDLFREYKRRNKSIIVSTHLLDLAQTFCDRYIFLNKGEIIVVGSQKEISEKINFKNKNLSLEEIFLKLMNK</sequence>
<evidence type="ECO:0000256" key="2">
    <source>
        <dbReference type="ARBA" id="ARBA00022741"/>
    </source>
</evidence>
<organism evidence="5 6">
    <name type="scientific">Anoxybacter fermentans</name>
    <dbReference type="NCBI Taxonomy" id="1323375"/>
    <lineage>
        <taxon>Bacteria</taxon>
        <taxon>Bacillati</taxon>
        <taxon>Bacillota</taxon>
        <taxon>Clostridia</taxon>
        <taxon>Halanaerobiales</taxon>
        <taxon>Anoxybacter</taxon>
    </lineage>
</organism>
<dbReference type="InterPro" id="IPR051782">
    <property type="entry name" value="ABC_Transporter_VariousFunc"/>
</dbReference>
<dbReference type="Gene3D" id="3.40.50.300">
    <property type="entry name" value="P-loop containing nucleotide triphosphate hydrolases"/>
    <property type="match status" value="1"/>
</dbReference>
<dbReference type="PANTHER" id="PTHR42939">
    <property type="entry name" value="ABC TRANSPORTER ATP-BINDING PROTEIN ALBC-RELATED"/>
    <property type="match status" value="1"/>
</dbReference>
<reference evidence="5 6" key="1">
    <citation type="submission" date="2016-07" db="EMBL/GenBank/DDBJ databases">
        <title>Genome and transcriptome analysis of iron-reducing fermentative bacteria Anoxybacter fermentans.</title>
        <authorList>
            <person name="Zeng X."/>
            <person name="Shao Z."/>
        </authorList>
    </citation>
    <scope>NUCLEOTIDE SEQUENCE [LARGE SCALE GENOMIC DNA]</scope>
    <source>
        <strain evidence="5 6">DY22613</strain>
    </source>
</reference>
<evidence type="ECO:0000256" key="1">
    <source>
        <dbReference type="ARBA" id="ARBA00022448"/>
    </source>
</evidence>
<dbReference type="AlphaFoldDB" id="A0A3S9T324"/>
<evidence type="ECO:0000259" key="4">
    <source>
        <dbReference type="PROSITE" id="PS50893"/>
    </source>
</evidence>